<protein>
    <submittedName>
        <fullName evidence="1">Uncharacterized protein</fullName>
    </submittedName>
</protein>
<keyword evidence="2" id="KW-1185">Reference proteome</keyword>
<name>A0A3P3RD20_9EURY</name>
<dbReference type="RefSeq" id="WP_124954344.1">
    <property type="nucleotide sequence ID" value="NZ_RRCH01000014.1"/>
</dbReference>
<organism evidence="1 2">
    <name type="scientific">Halocatena pleomorpha</name>
    <dbReference type="NCBI Taxonomy" id="1785090"/>
    <lineage>
        <taxon>Archaea</taxon>
        <taxon>Methanobacteriati</taxon>
        <taxon>Methanobacteriota</taxon>
        <taxon>Stenosarchaea group</taxon>
        <taxon>Halobacteria</taxon>
        <taxon>Halobacteriales</taxon>
        <taxon>Natronomonadaceae</taxon>
        <taxon>Halocatena</taxon>
    </lineage>
</organism>
<dbReference type="EMBL" id="RRCH01000014">
    <property type="protein sequence ID" value="RRJ31392.1"/>
    <property type="molecule type" value="Genomic_DNA"/>
</dbReference>
<evidence type="ECO:0000313" key="2">
    <source>
        <dbReference type="Proteomes" id="UP000282322"/>
    </source>
</evidence>
<dbReference type="AlphaFoldDB" id="A0A3P3RD20"/>
<evidence type="ECO:0000313" key="1">
    <source>
        <dbReference type="EMBL" id="RRJ31392.1"/>
    </source>
</evidence>
<reference evidence="1 2" key="1">
    <citation type="submission" date="2018-11" db="EMBL/GenBank/DDBJ databases">
        <title>Taxonoimc description of Halomarina strain SPP-AMP-1.</title>
        <authorList>
            <person name="Pal Y."/>
            <person name="Srinivasana K."/>
            <person name="Verma A."/>
            <person name="Kumar P."/>
        </authorList>
    </citation>
    <scope>NUCLEOTIDE SEQUENCE [LARGE SCALE GENOMIC DNA]</scope>
    <source>
        <strain evidence="1 2">SPP-AMP-1</strain>
    </source>
</reference>
<dbReference type="Proteomes" id="UP000282322">
    <property type="component" value="Unassembled WGS sequence"/>
</dbReference>
<comment type="caution">
    <text evidence="1">The sequence shown here is derived from an EMBL/GenBank/DDBJ whole genome shotgun (WGS) entry which is preliminary data.</text>
</comment>
<proteinExistence type="predicted"/>
<sequence length="75" mass="8545">MAVDFDVRLIDSDLVLIPAVRLEQMQPMKPQSKLLVKAITERFNLAVRPHETARCEDMPTEQRIFMCTHGPLVGP</sequence>
<accession>A0A3P3RD20</accession>
<gene>
    <name evidence="1" type="ORF">EIK79_06640</name>
</gene>